<evidence type="ECO:0000256" key="3">
    <source>
        <dbReference type="SAM" id="MobiDB-lite"/>
    </source>
</evidence>
<feature type="signal peptide" evidence="5">
    <location>
        <begin position="1"/>
        <end position="17"/>
    </location>
</feature>
<feature type="region of interest" description="Disordered" evidence="3">
    <location>
        <begin position="692"/>
        <end position="725"/>
    </location>
</feature>
<organism evidence="6 7">
    <name type="scientific">Haemonchus contortus</name>
    <name type="common">Barber pole worm</name>
    <dbReference type="NCBI Taxonomy" id="6289"/>
    <lineage>
        <taxon>Eukaryota</taxon>
        <taxon>Metazoa</taxon>
        <taxon>Ecdysozoa</taxon>
        <taxon>Nematoda</taxon>
        <taxon>Chromadorea</taxon>
        <taxon>Rhabditida</taxon>
        <taxon>Rhabditina</taxon>
        <taxon>Rhabditomorpha</taxon>
        <taxon>Strongyloidea</taxon>
        <taxon>Trichostrongylidae</taxon>
        <taxon>Haemonchus</taxon>
    </lineage>
</organism>
<evidence type="ECO:0000256" key="2">
    <source>
        <dbReference type="ARBA" id="ARBA00022737"/>
    </source>
</evidence>
<feature type="compositionally biased region" description="Low complexity" evidence="3">
    <location>
        <begin position="701"/>
        <end position="718"/>
    </location>
</feature>
<feature type="chain" id="PRO_5029908044" evidence="5">
    <location>
        <begin position="18"/>
        <end position="810"/>
    </location>
</feature>
<keyword evidence="6" id="KW-1185">Reference proteome</keyword>
<dbReference type="OrthoDB" id="17912at2759"/>
<keyword evidence="5" id="KW-0732">Signal</keyword>
<evidence type="ECO:0000256" key="4">
    <source>
        <dbReference type="SAM" id="Phobius"/>
    </source>
</evidence>
<dbReference type="PANTHER" id="PTHR24366:SF96">
    <property type="entry name" value="LEUCINE RICH REPEAT CONTAINING 53"/>
    <property type="match status" value="1"/>
</dbReference>
<dbReference type="WBParaSite" id="HCON_00097730-00001">
    <property type="protein sequence ID" value="HCON_00097730-00001"/>
    <property type="gene ID" value="HCON_00097730"/>
</dbReference>
<dbReference type="Pfam" id="PF13855">
    <property type="entry name" value="LRR_8"/>
    <property type="match status" value="2"/>
</dbReference>
<evidence type="ECO:0000313" key="7">
    <source>
        <dbReference type="WBParaSite" id="HCON_00097730-00001"/>
    </source>
</evidence>
<keyword evidence="4" id="KW-0812">Transmembrane</keyword>
<keyword evidence="4" id="KW-0472">Membrane</keyword>
<proteinExistence type="predicted"/>
<evidence type="ECO:0000256" key="5">
    <source>
        <dbReference type="SAM" id="SignalP"/>
    </source>
</evidence>
<dbReference type="SMART" id="SM00369">
    <property type="entry name" value="LRR_TYP"/>
    <property type="match status" value="5"/>
</dbReference>
<reference evidence="7" key="1">
    <citation type="submission" date="2020-12" db="UniProtKB">
        <authorList>
            <consortium name="WormBaseParasite"/>
        </authorList>
    </citation>
    <scope>IDENTIFICATION</scope>
    <source>
        <strain evidence="7">MHco3</strain>
    </source>
</reference>
<dbReference type="OMA" id="KECECRF"/>
<feature type="region of interest" description="Disordered" evidence="3">
    <location>
        <begin position="773"/>
        <end position="810"/>
    </location>
</feature>
<dbReference type="InterPro" id="IPR032675">
    <property type="entry name" value="LRR_dom_sf"/>
</dbReference>
<dbReference type="InterPro" id="IPR001611">
    <property type="entry name" value="Leu-rich_rpt"/>
</dbReference>
<evidence type="ECO:0000256" key="1">
    <source>
        <dbReference type="ARBA" id="ARBA00022614"/>
    </source>
</evidence>
<protein>
    <submittedName>
        <fullName evidence="7">Ig-like domain-containing protein</fullName>
    </submittedName>
</protein>
<dbReference type="PANTHER" id="PTHR24366">
    <property type="entry name" value="IG(IMMUNOGLOBULIN) AND LRR(LEUCINE RICH REPEAT) DOMAINS"/>
    <property type="match status" value="1"/>
</dbReference>
<feature type="compositionally biased region" description="Polar residues" evidence="3">
    <location>
        <begin position="784"/>
        <end position="796"/>
    </location>
</feature>
<keyword evidence="1" id="KW-0433">Leucine-rich repeat</keyword>
<feature type="compositionally biased region" description="Basic and acidic residues" evidence="3">
    <location>
        <begin position="604"/>
        <end position="613"/>
    </location>
</feature>
<keyword evidence="4" id="KW-1133">Transmembrane helix</keyword>
<keyword evidence="2" id="KW-0677">Repeat</keyword>
<feature type="transmembrane region" description="Helical" evidence="4">
    <location>
        <begin position="734"/>
        <end position="759"/>
    </location>
</feature>
<dbReference type="SUPFAM" id="SSF52058">
    <property type="entry name" value="L domain-like"/>
    <property type="match status" value="2"/>
</dbReference>
<accession>A0A7I4YGG8</accession>
<dbReference type="AlphaFoldDB" id="A0A7I4YGG8"/>
<sequence length="810" mass="91399">MRPSILVLAIIIPAIHSFFFCPKRCQCYEDPNSSLSVHLICRWEDLNSTDFRQLRRPDTVRTLTIRCPYYSKKRSTPPAGLFVHLQNLDRLEIDHCLVTSLPSAFLSGLHNLYSLIIKNAGVPSIPEEMLLYTPNLMTLELSGNELRFEPHSIRTLRSLVQLDLSNNSITLFTTAFIPLTNLTVLAMDNNKLTTIDFRRLPEYLTDLSLRNNLITTVHYAPESARNLKRIDLAGNLMEFIDSNGPVNKLPPSVKQVDLSRNRITYIKEGAFGHMKKLGLLDLRWNLLTELGEDSLSGPQSQLRVFLEGNPFRCHCGLRWLLHARQKTAPVVLDLPTLTCTQLLDEGQVLSLVIADRTNQFTCEYETLCPSSCTCCEEKMCSCRSSCPAECHCYSSANTDKRNSQNTVVCEKLRLDHLSNIPHTTTELRIDSAKWKSWDIGKFQKLHHLTTLRMSNTRFSDEELESLASINTLTRLQLSSTTVSRIPPQFGRFTHLQLADNQLPDLTADDIKVLNRVKRISLGGNSSSFTCDCDSPTPLQLWLYEKRNRDKVEDLDEVLCFLPSFGVVTVISTLPSNDSLCQQREKDSPETARWYDFVSNVNRRRNDSRYENESTHSQGDVSGTRPFSPVRHGMSSHPTRKTANSFSIRPTGYTFEELSPSTYQSKATSSSAYMVSDETFDEKSGSPMSPTFLTGPTSAKLSSTVTSTTESTTTPLFTTPRQRRKYSRDNHPNEFLNALIFILFVCVLILIVTIAFTLYYRFIRIGRGSKQHRHSAEAAPLNGVNGVQSMDSESTQNKPPPEAVPLNGVQA</sequence>
<dbReference type="Proteomes" id="UP000025227">
    <property type="component" value="Unplaced"/>
</dbReference>
<dbReference type="InterPro" id="IPR003591">
    <property type="entry name" value="Leu-rich_rpt_typical-subtyp"/>
</dbReference>
<name>A0A7I4YGG8_HAECO</name>
<evidence type="ECO:0000313" key="6">
    <source>
        <dbReference type="Proteomes" id="UP000025227"/>
    </source>
</evidence>
<dbReference type="Gene3D" id="3.80.10.10">
    <property type="entry name" value="Ribonuclease Inhibitor"/>
    <property type="match status" value="3"/>
</dbReference>
<feature type="region of interest" description="Disordered" evidence="3">
    <location>
        <begin position="604"/>
        <end position="645"/>
    </location>
</feature>